<sequence length="75" mass="8923">MKIEEFIYNKFSKLSEDDWQYIIGDGVPKGIELIEISIVATGWCNLPRRWMGICQRWIERNKPTHVVWKVIECVI</sequence>
<evidence type="ECO:0000313" key="1">
    <source>
        <dbReference type="EMBL" id="QJH93299.1"/>
    </source>
</evidence>
<accession>A0A6M3X6S3</accession>
<dbReference type="AlphaFoldDB" id="A0A6M3X6S3"/>
<reference evidence="1" key="1">
    <citation type="submission" date="2020-03" db="EMBL/GenBank/DDBJ databases">
        <title>The deep terrestrial virosphere.</title>
        <authorList>
            <person name="Holmfeldt K."/>
            <person name="Nilsson E."/>
            <person name="Simone D."/>
            <person name="Lopez-Fernandez M."/>
            <person name="Wu X."/>
            <person name="de Brujin I."/>
            <person name="Lundin D."/>
            <person name="Andersson A."/>
            <person name="Bertilsson S."/>
            <person name="Dopson M."/>
        </authorList>
    </citation>
    <scope>NUCLEOTIDE SEQUENCE</scope>
    <source>
        <strain evidence="1">MM171B04282</strain>
    </source>
</reference>
<protein>
    <submittedName>
        <fullName evidence="1">Uncharacterized protein</fullName>
    </submittedName>
</protein>
<gene>
    <name evidence="1" type="ORF">MM171B04282_0011</name>
</gene>
<proteinExistence type="predicted"/>
<organism evidence="1">
    <name type="scientific">viral metagenome</name>
    <dbReference type="NCBI Taxonomy" id="1070528"/>
    <lineage>
        <taxon>unclassified sequences</taxon>
        <taxon>metagenomes</taxon>
        <taxon>organismal metagenomes</taxon>
    </lineage>
</organism>
<dbReference type="EMBL" id="MT143964">
    <property type="protein sequence ID" value="QJH93299.1"/>
    <property type="molecule type" value="Genomic_DNA"/>
</dbReference>
<name>A0A6M3X6S3_9ZZZZ</name>